<dbReference type="PANTHER" id="PTHR40026:SF1">
    <property type="entry name" value="PROTEIN VEG"/>
    <property type="match status" value="1"/>
</dbReference>
<dbReference type="Gene3D" id="2.30.30.100">
    <property type="match status" value="1"/>
</dbReference>
<reference evidence="1 2" key="1">
    <citation type="submission" date="2018-03" db="EMBL/GenBank/DDBJ databases">
        <title>Genomic Encyclopedia of Type Strains, Phase III (KMG-III): the genomes of soil and plant-associated and newly described type strains.</title>
        <authorList>
            <person name="Whitman W."/>
        </authorList>
    </citation>
    <scope>NUCLEOTIDE SEQUENCE [LARGE SCALE GENOMIC DNA]</scope>
    <source>
        <strain evidence="1 2">CGMCC 1.07653</strain>
    </source>
</reference>
<dbReference type="PANTHER" id="PTHR40026">
    <property type="entry name" value="PROTEIN VEG"/>
    <property type="match status" value="1"/>
</dbReference>
<evidence type="ECO:0000313" key="2">
    <source>
        <dbReference type="Proteomes" id="UP000242310"/>
    </source>
</evidence>
<protein>
    <submittedName>
        <fullName evidence="1">Uncharacterized protein Veg</fullName>
    </submittedName>
</protein>
<evidence type="ECO:0000313" key="1">
    <source>
        <dbReference type="EMBL" id="PSL42248.1"/>
    </source>
</evidence>
<sequence length="85" mass="9597">MGKTLHDIKRSLDENVGKRITLTTNGGRRKVVERSGMLTETYPSVFVVQLDRDKHSIERVSYSYTDVLTKTVQLALCDESDSVHA</sequence>
<dbReference type="AlphaFoldDB" id="A0A2P8H7P8"/>
<comment type="caution">
    <text evidence="1">The sequence shown here is derived from an EMBL/GenBank/DDBJ whole genome shotgun (WGS) entry which is preliminary data.</text>
</comment>
<dbReference type="PIRSF" id="PIRSF037257">
    <property type="entry name" value="DUF1021"/>
    <property type="match status" value="1"/>
</dbReference>
<dbReference type="NCBIfam" id="NF046033">
    <property type="entry name" value="BflmStimVeg"/>
    <property type="match status" value="1"/>
</dbReference>
<dbReference type="OrthoDB" id="5469at2"/>
<keyword evidence="2" id="KW-1185">Reference proteome</keyword>
<dbReference type="Proteomes" id="UP000242310">
    <property type="component" value="Unassembled WGS sequence"/>
</dbReference>
<name>A0A2P8H7P8_9BACI</name>
<dbReference type="GO" id="GO:0006355">
    <property type="term" value="P:regulation of DNA-templated transcription"/>
    <property type="evidence" value="ECO:0007669"/>
    <property type="project" value="InterPro"/>
</dbReference>
<dbReference type="RefSeq" id="WP_106589829.1">
    <property type="nucleotide sequence ID" value="NZ_PYAV01000017.1"/>
</dbReference>
<gene>
    <name evidence="1" type="ORF">B0H94_11722</name>
</gene>
<dbReference type="Pfam" id="PF06257">
    <property type="entry name" value="VEG"/>
    <property type="match status" value="1"/>
</dbReference>
<organism evidence="1 2">
    <name type="scientific">Salsuginibacillus halophilus</name>
    <dbReference type="NCBI Taxonomy" id="517424"/>
    <lineage>
        <taxon>Bacteria</taxon>
        <taxon>Bacillati</taxon>
        <taxon>Bacillota</taxon>
        <taxon>Bacilli</taxon>
        <taxon>Bacillales</taxon>
        <taxon>Bacillaceae</taxon>
        <taxon>Salsuginibacillus</taxon>
    </lineage>
</organism>
<accession>A0A2P8H7P8</accession>
<dbReference type="InterPro" id="IPR009366">
    <property type="entry name" value="Protein_Veg"/>
</dbReference>
<proteinExistence type="predicted"/>
<dbReference type="EMBL" id="PYAV01000017">
    <property type="protein sequence ID" value="PSL42248.1"/>
    <property type="molecule type" value="Genomic_DNA"/>
</dbReference>